<gene>
    <name evidence="2" type="ORF">LRS13_15935</name>
</gene>
<dbReference type="Proteomes" id="UP001058860">
    <property type="component" value="Chromosome"/>
</dbReference>
<keyword evidence="1" id="KW-1133">Transmembrane helix</keyword>
<protein>
    <submittedName>
        <fullName evidence="2">Uncharacterized protein</fullName>
    </submittedName>
</protein>
<name>A0ABY5PC03_9ACTN</name>
<proteinExistence type="predicted"/>
<feature type="transmembrane region" description="Helical" evidence="1">
    <location>
        <begin position="20"/>
        <end position="40"/>
    </location>
</feature>
<dbReference type="EMBL" id="CP088295">
    <property type="protein sequence ID" value="UUY02199.1"/>
    <property type="molecule type" value="Genomic_DNA"/>
</dbReference>
<keyword evidence="1" id="KW-0472">Membrane</keyword>
<keyword evidence="3" id="KW-1185">Reference proteome</keyword>
<evidence type="ECO:0000256" key="1">
    <source>
        <dbReference type="SAM" id="Phobius"/>
    </source>
</evidence>
<evidence type="ECO:0000313" key="3">
    <source>
        <dbReference type="Proteomes" id="UP001058860"/>
    </source>
</evidence>
<organism evidence="2 3">
    <name type="scientific">Svornostia abyssi</name>
    <dbReference type="NCBI Taxonomy" id="2898438"/>
    <lineage>
        <taxon>Bacteria</taxon>
        <taxon>Bacillati</taxon>
        <taxon>Actinomycetota</taxon>
        <taxon>Thermoleophilia</taxon>
        <taxon>Solirubrobacterales</taxon>
        <taxon>Baekduiaceae</taxon>
        <taxon>Svornostia</taxon>
    </lineage>
</organism>
<reference evidence="3" key="1">
    <citation type="submission" date="2021-11" db="EMBL/GenBank/DDBJ databases">
        <title>Cultivation dependent microbiological survey of springs from the worlds oldest radium mine currently devoted to the extraction of radon-saturated water.</title>
        <authorList>
            <person name="Kapinusova G."/>
            <person name="Smrhova T."/>
            <person name="Strejcek M."/>
            <person name="Suman J."/>
            <person name="Jani K."/>
            <person name="Pajer P."/>
            <person name="Uhlik O."/>
        </authorList>
    </citation>
    <scope>NUCLEOTIDE SEQUENCE [LARGE SCALE GENOMIC DNA]</scope>
    <source>
        <strain evidence="3">J379</strain>
    </source>
</reference>
<accession>A0ABY5PC03</accession>
<dbReference type="RefSeq" id="WP_353862731.1">
    <property type="nucleotide sequence ID" value="NZ_CP088295.1"/>
</dbReference>
<keyword evidence="1" id="KW-0812">Transmembrane</keyword>
<evidence type="ECO:0000313" key="2">
    <source>
        <dbReference type="EMBL" id="UUY02199.1"/>
    </source>
</evidence>
<sequence length="60" mass="6114">MRPLRASIADWLSQPTADGGSGLGATQTGWVLLGLIVLLVGCPSVTKRDVNPLTAEAAAP</sequence>